<evidence type="ECO:0000313" key="5">
    <source>
        <dbReference type="EMBL" id="REJ07945.1"/>
    </source>
</evidence>
<sequence>MSIKSEVSMLEEIISPITLREFKEKYWPLNPLVSPGNLERFKRINGFEKITSIEEALKIYSNPVMVVGDAVIEELEGISDRMLVPPSEALEWYEKGAALELDFTDLFIPQVRRWADKLKAELDLPLGTGAKAIVYAAKNGGGFKAHFDAYTNFIFQIKGKKTWKLQDNVNVNYPVQHYDLVEAPYLPEELDSYWDGLHPEEELPEADIVDLIPGTMLYLPRGIWHSTESNEETLALNITLGQPTWMDLFLSTLRQEMVKNEDFRKLAYNFNTVQDTDKEKMKKNLEKMIEQLGEIVNGLSSREVFHNQDKDFDPYQTTQLVFRQLLTDYKE</sequence>
<comment type="caution">
    <text evidence="5">The sequence shown here is derived from an EMBL/GenBank/DDBJ whole genome shotgun (WGS) entry which is preliminary data.</text>
</comment>
<dbReference type="Pfam" id="PF08007">
    <property type="entry name" value="JmjC_2"/>
    <property type="match status" value="1"/>
</dbReference>
<evidence type="ECO:0000256" key="1">
    <source>
        <dbReference type="ARBA" id="ARBA00001954"/>
    </source>
</evidence>
<keyword evidence="3" id="KW-0408">Iron</keyword>
<dbReference type="PANTHER" id="PTHR13096:SF8">
    <property type="entry name" value="RIBOSOMAL OXYGENASE 1"/>
    <property type="match status" value="1"/>
</dbReference>
<evidence type="ECO:0000259" key="4">
    <source>
        <dbReference type="PROSITE" id="PS51184"/>
    </source>
</evidence>
<accession>A0A3E0J4L0</accession>
<dbReference type="SUPFAM" id="SSF51197">
    <property type="entry name" value="Clavaminate synthase-like"/>
    <property type="match status" value="1"/>
</dbReference>
<dbReference type="Proteomes" id="UP000256305">
    <property type="component" value="Unassembled WGS sequence"/>
</dbReference>
<dbReference type="AlphaFoldDB" id="A0A3E0J4L0"/>
<evidence type="ECO:0000313" key="6">
    <source>
        <dbReference type="Proteomes" id="UP000256305"/>
    </source>
</evidence>
<dbReference type="SMART" id="SM00558">
    <property type="entry name" value="JmjC"/>
    <property type="match status" value="1"/>
</dbReference>
<organism evidence="5 6">
    <name type="scientific">Halobacillus trueperi</name>
    <dbReference type="NCBI Taxonomy" id="156205"/>
    <lineage>
        <taxon>Bacteria</taxon>
        <taxon>Bacillati</taxon>
        <taxon>Bacillota</taxon>
        <taxon>Bacilli</taxon>
        <taxon>Bacillales</taxon>
        <taxon>Bacillaceae</taxon>
        <taxon>Halobacillus</taxon>
    </lineage>
</organism>
<dbReference type="GO" id="GO:0046872">
    <property type="term" value="F:metal ion binding"/>
    <property type="evidence" value="ECO:0007669"/>
    <property type="project" value="UniProtKB-KW"/>
</dbReference>
<dbReference type="PANTHER" id="PTHR13096">
    <property type="entry name" value="MINA53 MYC INDUCED NUCLEAR ANTIGEN"/>
    <property type="match status" value="1"/>
</dbReference>
<keyword evidence="2" id="KW-0479">Metal-binding</keyword>
<dbReference type="PROSITE" id="PS51184">
    <property type="entry name" value="JMJC"/>
    <property type="match status" value="1"/>
</dbReference>
<dbReference type="RefSeq" id="WP_115824333.1">
    <property type="nucleotide sequence ID" value="NZ_QUAE01000014.1"/>
</dbReference>
<comment type="cofactor">
    <cofactor evidence="1">
        <name>Fe(2+)</name>
        <dbReference type="ChEBI" id="CHEBI:29033"/>
    </cofactor>
</comment>
<name>A0A3E0J4L0_9BACI</name>
<proteinExistence type="predicted"/>
<evidence type="ECO:0000256" key="2">
    <source>
        <dbReference type="ARBA" id="ARBA00022723"/>
    </source>
</evidence>
<gene>
    <name evidence="5" type="ORF">DYE48_14990</name>
</gene>
<evidence type="ECO:0000256" key="3">
    <source>
        <dbReference type="ARBA" id="ARBA00023004"/>
    </source>
</evidence>
<keyword evidence="6" id="KW-1185">Reference proteome</keyword>
<reference evidence="5 6" key="1">
    <citation type="submission" date="2018-08" db="EMBL/GenBank/DDBJ databases">
        <title>Genome sequence of Halobacillus trueperi KCTC 3686.</title>
        <authorList>
            <person name="Cho K.H."/>
            <person name="Kwak M.-J."/>
            <person name="Kim B.-Y."/>
            <person name="Chun J."/>
        </authorList>
    </citation>
    <scope>NUCLEOTIDE SEQUENCE [LARGE SCALE GENOMIC DNA]</scope>
    <source>
        <strain evidence="5 6">KCTC 3686</strain>
    </source>
</reference>
<feature type="domain" description="JmjC" evidence="4">
    <location>
        <begin position="97"/>
        <end position="257"/>
    </location>
</feature>
<dbReference type="InterPro" id="IPR039994">
    <property type="entry name" value="NO66-like"/>
</dbReference>
<dbReference type="Gene3D" id="2.60.120.650">
    <property type="entry name" value="Cupin"/>
    <property type="match status" value="1"/>
</dbReference>
<protein>
    <submittedName>
        <fullName evidence="5">Cupin domain-containing protein</fullName>
    </submittedName>
</protein>
<dbReference type="InterPro" id="IPR003347">
    <property type="entry name" value="JmjC_dom"/>
</dbReference>
<dbReference type="EMBL" id="QUAE01000014">
    <property type="protein sequence ID" value="REJ07945.1"/>
    <property type="molecule type" value="Genomic_DNA"/>
</dbReference>
<dbReference type="Gene3D" id="6.10.280.40">
    <property type="match status" value="1"/>
</dbReference>